<evidence type="ECO:0000256" key="2">
    <source>
        <dbReference type="ARBA" id="ARBA00022833"/>
    </source>
</evidence>
<keyword evidence="3" id="KW-0413">Isomerase</keyword>
<protein>
    <submittedName>
        <fullName evidence="3">Class I mannose-6-phosphate isomerase</fullName>
    </submittedName>
</protein>
<keyword evidence="1" id="KW-0479">Metal-binding</keyword>
<name>A0A9D1SP57_9FIRM</name>
<keyword evidence="2" id="KW-0862">Zinc</keyword>
<dbReference type="Proteomes" id="UP000824125">
    <property type="component" value="Unassembled WGS sequence"/>
</dbReference>
<dbReference type="Gene3D" id="2.60.120.10">
    <property type="entry name" value="Jelly Rolls"/>
    <property type="match status" value="1"/>
</dbReference>
<evidence type="ECO:0000313" key="4">
    <source>
        <dbReference type="Proteomes" id="UP000824125"/>
    </source>
</evidence>
<sequence length="572" mass="65432">MINTGYHNYEKTPFIKAQGRAWEGFAQIRQQIQNSKERIIVFDCYPVVDVKSLVDGVGSLFDKIFYTDTCAYSGDALTEKMQKNLTDDRIFGVMTTDYLQDYFIDSKICQMRCDILDSTGRILVIGVGATLVWESGFNVHCSVARWESQLRFRKGAPNWNCDNFDMDPLTKFKRGYFVEWRLADKHKVEKHRKFHYFMDTNAVDCPKMISRRDYDKALAQAVQAPFRVVPYFDPGVWGGQWMKEVCGLDKSAQNFAWCFDCVPEENSVLYDFGGVKVQMPAMDIVLHKGKELLGERVQARFGNEFPIRFDFLDTMDGGNLSLQVHPTTQYIHEHFNMPYTQDESYYILDSGEDSCVYLGAKEGIEPDAFIGALNKAQQTGEIDVEKYVNKWPAKKHDHFLIPGGTLHCSGKNAMVLEISSTPYIFTFKLWDWGRLGLDGKPRPINIQHGSRVINYSRDTKWVQENLIDQFEPLEKTDAYTSEKTGLHIFEPIETVRHWFTGEVCHKANGSVCVLNLVEGEEAEVVSPCGAFAPYVVHYAETFIVPAEVGDFILRPTEKTKGKKLATIKAYIR</sequence>
<evidence type="ECO:0000256" key="1">
    <source>
        <dbReference type="ARBA" id="ARBA00022723"/>
    </source>
</evidence>
<dbReference type="AlphaFoldDB" id="A0A9D1SP57"/>
<evidence type="ECO:0000313" key="3">
    <source>
        <dbReference type="EMBL" id="HIU69230.1"/>
    </source>
</evidence>
<reference evidence="3" key="1">
    <citation type="submission" date="2020-10" db="EMBL/GenBank/DDBJ databases">
        <authorList>
            <person name="Gilroy R."/>
        </authorList>
    </citation>
    <scope>NUCLEOTIDE SEQUENCE</scope>
    <source>
        <strain evidence="3">CHK176-6737</strain>
    </source>
</reference>
<dbReference type="EMBL" id="DVNM01000025">
    <property type="protein sequence ID" value="HIU69230.1"/>
    <property type="molecule type" value="Genomic_DNA"/>
</dbReference>
<organism evidence="3 4">
    <name type="scientific">Candidatus Scybalenecus merdavium</name>
    <dbReference type="NCBI Taxonomy" id="2840939"/>
    <lineage>
        <taxon>Bacteria</taxon>
        <taxon>Bacillati</taxon>
        <taxon>Bacillota</taxon>
        <taxon>Clostridia</taxon>
        <taxon>Eubacteriales</taxon>
        <taxon>Oscillospiraceae</taxon>
        <taxon>Oscillospiraceae incertae sedis</taxon>
        <taxon>Candidatus Scybalenecus</taxon>
    </lineage>
</organism>
<proteinExistence type="predicted"/>
<reference evidence="3" key="2">
    <citation type="journal article" date="2021" name="PeerJ">
        <title>Extensive microbial diversity within the chicken gut microbiome revealed by metagenomics and culture.</title>
        <authorList>
            <person name="Gilroy R."/>
            <person name="Ravi A."/>
            <person name="Getino M."/>
            <person name="Pursley I."/>
            <person name="Horton D.L."/>
            <person name="Alikhan N.F."/>
            <person name="Baker D."/>
            <person name="Gharbi K."/>
            <person name="Hall N."/>
            <person name="Watson M."/>
            <person name="Adriaenssens E.M."/>
            <person name="Foster-Nyarko E."/>
            <person name="Jarju S."/>
            <person name="Secka A."/>
            <person name="Antonio M."/>
            <person name="Oren A."/>
            <person name="Chaudhuri R.R."/>
            <person name="La Ragione R."/>
            <person name="Hildebrand F."/>
            <person name="Pallen M.J."/>
        </authorList>
    </citation>
    <scope>NUCLEOTIDE SEQUENCE</scope>
    <source>
        <strain evidence="3">CHK176-6737</strain>
    </source>
</reference>
<dbReference type="InterPro" id="IPR011051">
    <property type="entry name" value="RmlC_Cupin_sf"/>
</dbReference>
<dbReference type="GO" id="GO:0046872">
    <property type="term" value="F:metal ion binding"/>
    <property type="evidence" value="ECO:0007669"/>
    <property type="project" value="UniProtKB-KW"/>
</dbReference>
<dbReference type="SUPFAM" id="SSF51182">
    <property type="entry name" value="RmlC-like cupins"/>
    <property type="match status" value="1"/>
</dbReference>
<dbReference type="CDD" id="cd07010">
    <property type="entry name" value="cupin_PMI_type_I_N_bac"/>
    <property type="match status" value="1"/>
</dbReference>
<gene>
    <name evidence="3" type="ORF">IAD23_04655</name>
</gene>
<comment type="caution">
    <text evidence="3">The sequence shown here is derived from an EMBL/GenBank/DDBJ whole genome shotgun (WGS) entry which is preliminary data.</text>
</comment>
<dbReference type="InterPro" id="IPR014710">
    <property type="entry name" value="RmlC-like_jellyroll"/>
</dbReference>
<accession>A0A9D1SP57</accession>
<dbReference type="InterPro" id="IPR051804">
    <property type="entry name" value="Carb_Metab_Reg_Kinase/Isom"/>
</dbReference>
<dbReference type="GO" id="GO:0016853">
    <property type="term" value="F:isomerase activity"/>
    <property type="evidence" value="ECO:0007669"/>
    <property type="project" value="UniProtKB-KW"/>
</dbReference>
<dbReference type="PANTHER" id="PTHR42742:SF3">
    <property type="entry name" value="FRUCTOKINASE"/>
    <property type="match status" value="1"/>
</dbReference>
<dbReference type="PANTHER" id="PTHR42742">
    <property type="entry name" value="TRANSCRIPTIONAL REPRESSOR MPRA"/>
    <property type="match status" value="1"/>
</dbReference>